<comment type="caution">
    <text evidence="8">The sequence shown here is derived from an EMBL/GenBank/DDBJ whole genome shotgun (WGS) entry which is preliminary data.</text>
</comment>
<organism evidence="8 9">
    <name type="scientific">Pricia mediterranea</name>
    <dbReference type="NCBI Taxonomy" id="3076079"/>
    <lineage>
        <taxon>Bacteria</taxon>
        <taxon>Pseudomonadati</taxon>
        <taxon>Bacteroidota</taxon>
        <taxon>Flavobacteriia</taxon>
        <taxon>Flavobacteriales</taxon>
        <taxon>Flavobacteriaceae</taxon>
        <taxon>Pricia</taxon>
    </lineage>
</organism>
<dbReference type="InterPro" id="IPR033985">
    <property type="entry name" value="SusD-like_N"/>
</dbReference>
<evidence type="ECO:0000259" key="6">
    <source>
        <dbReference type="Pfam" id="PF07980"/>
    </source>
</evidence>
<feature type="domain" description="RagB/SusD" evidence="6">
    <location>
        <begin position="281"/>
        <end position="504"/>
    </location>
</feature>
<comment type="subcellular location">
    <subcellularLocation>
        <location evidence="1">Cell outer membrane</location>
    </subcellularLocation>
</comment>
<feature type="domain" description="SusD-like N-terminal" evidence="7">
    <location>
        <begin position="68"/>
        <end position="219"/>
    </location>
</feature>
<dbReference type="RefSeq" id="WP_314013648.1">
    <property type="nucleotide sequence ID" value="NZ_JAVTTP010000001.1"/>
</dbReference>
<keyword evidence="4" id="KW-0472">Membrane</keyword>
<comment type="similarity">
    <text evidence="2">Belongs to the SusD family.</text>
</comment>
<name>A0ABU3L3N6_9FLAO</name>
<proteinExistence type="inferred from homology"/>
<dbReference type="PROSITE" id="PS51257">
    <property type="entry name" value="PROKAR_LIPOPROTEIN"/>
    <property type="match status" value="1"/>
</dbReference>
<dbReference type="Pfam" id="PF07980">
    <property type="entry name" value="SusD_RagB"/>
    <property type="match status" value="1"/>
</dbReference>
<protein>
    <submittedName>
        <fullName evidence="8">RagB/SusD family nutrient uptake outer membrane protein</fullName>
    </submittedName>
</protein>
<accession>A0ABU3L3N6</accession>
<gene>
    <name evidence="8" type="ORF">RQM65_06790</name>
</gene>
<evidence type="ECO:0000256" key="1">
    <source>
        <dbReference type="ARBA" id="ARBA00004442"/>
    </source>
</evidence>
<evidence type="ECO:0000313" key="8">
    <source>
        <dbReference type="EMBL" id="MDT7828365.1"/>
    </source>
</evidence>
<dbReference type="Proteomes" id="UP001250656">
    <property type="component" value="Unassembled WGS sequence"/>
</dbReference>
<dbReference type="EMBL" id="JAVTTP010000001">
    <property type="protein sequence ID" value="MDT7828365.1"/>
    <property type="molecule type" value="Genomic_DNA"/>
</dbReference>
<dbReference type="InterPro" id="IPR011990">
    <property type="entry name" value="TPR-like_helical_dom_sf"/>
</dbReference>
<keyword evidence="3" id="KW-0732">Signal</keyword>
<evidence type="ECO:0000256" key="3">
    <source>
        <dbReference type="ARBA" id="ARBA00022729"/>
    </source>
</evidence>
<dbReference type="Gene3D" id="1.25.40.390">
    <property type="match status" value="1"/>
</dbReference>
<evidence type="ECO:0000256" key="4">
    <source>
        <dbReference type="ARBA" id="ARBA00023136"/>
    </source>
</evidence>
<evidence type="ECO:0000256" key="2">
    <source>
        <dbReference type="ARBA" id="ARBA00006275"/>
    </source>
</evidence>
<evidence type="ECO:0000313" key="9">
    <source>
        <dbReference type="Proteomes" id="UP001250656"/>
    </source>
</evidence>
<dbReference type="Pfam" id="PF14322">
    <property type="entry name" value="SusD-like_3"/>
    <property type="match status" value="1"/>
</dbReference>
<evidence type="ECO:0000259" key="7">
    <source>
        <dbReference type="Pfam" id="PF14322"/>
    </source>
</evidence>
<keyword evidence="9" id="KW-1185">Reference proteome</keyword>
<dbReference type="InterPro" id="IPR012944">
    <property type="entry name" value="SusD_RagB_dom"/>
</dbReference>
<dbReference type="SUPFAM" id="SSF48452">
    <property type="entry name" value="TPR-like"/>
    <property type="match status" value="1"/>
</dbReference>
<evidence type="ECO:0000256" key="5">
    <source>
        <dbReference type="ARBA" id="ARBA00023237"/>
    </source>
</evidence>
<keyword evidence="5" id="KW-0998">Cell outer membrane</keyword>
<reference evidence="8 9" key="1">
    <citation type="submission" date="2023-09" db="EMBL/GenBank/DDBJ databases">
        <title>Novel taxa isolated from Blanes Bay.</title>
        <authorList>
            <person name="Rey-Velasco X."/>
            <person name="Lucena T."/>
        </authorList>
    </citation>
    <scope>NUCLEOTIDE SEQUENCE [LARGE SCALE GENOMIC DNA]</scope>
    <source>
        <strain evidence="8 9">S334</strain>
    </source>
</reference>
<sequence>MKRIIYTFIATSGIIFSVGCSKDLLHKEPADQSSVETFWTSEDKATAALTGCYETLVGPYMGEGSWLLKLEDITPNSFEIDDGSGASSIARGDNNPTLPLINSRYRTAYEGVGRTNTFLANIDQVPMDNELKIRYKAEAKFLRALYYHNLIEYYGGVPLILESPDNNTQGELPRNTKAEVLEVINADLDDAVVDLPVFYSNTDSGRATKGAALALRARSALYNEKWAEALAAAQAVVDLNEYSLFPDYRGLFLLENERNNEVIFDVEFQFPEITNRYNELFQQGNVFKDLVDAYLVADGQTIFDSNLYDPENPFANRDPRLSQTLITIGSMLNGELVTGDELFADLTGYAFKKYTYLLDDVVSSTPKPGQSEINPILFRYAEILLTIAEAENELNGPTTRAYDAINQVRSRESVDMPDVSPGLDKEEFRKVVRLERRIEFAGEGLYYQDIIRWRTAEDVMNQDGLDQDGNVIENRNFNPAKDYLWPIPDRDILLNPNLEQNPGY</sequence>